<feature type="transmembrane region" description="Helical" evidence="7">
    <location>
        <begin position="169"/>
        <end position="194"/>
    </location>
</feature>
<comment type="function">
    <text evidence="7">Part of the tripartite ATP-independent periplasmic (TRAP) transport system.</text>
</comment>
<comment type="caution">
    <text evidence="7">Lacks conserved residue(s) required for the propagation of feature annotation.</text>
</comment>
<dbReference type="InterPro" id="IPR004681">
    <property type="entry name" value="TRAP_DctM"/>
</dbReference>
<proteinExistence type="inferred from homology"/>
<evidence type="ECO:0000256" key="7">
    <source>
        <dbReference type="RuleBase" id="RU369079"/>
    </source>
</evidence>
<feature type="transmembrane region" description="Helical" evidence="7">
    <location>
        <begin position="134"/>
        <end position="157"/>
    </location>
</feature>
<feature type="transmembrane region" description="Helical" evidence="7">
    <location>
        <begin position="311"/>
        <end position="329"/>
    </location>
</feature>
<keyword evidence="4 7" id="KW-0812">Transmembrane</keyword>
<comment type="caution">
    <text evidence="9">The sequence shown here is derived from an EMBL/GenBank/DDBJ whole genome shotgun (WGS) entry which is preliminary data.</text>
</comment>
<dbReference type="EMBL" id="JBBKTW010000003">
    <property type="protein sequence ID" value="MEN2988359.1"/>
    <property type="molecule type" value="Genomic_DNA"/>
</dbReference>
<comment type="subunit">
    <text evidence="7">The complex comprises the extracytoplasmic solute receptor protein and the two transmembrane proteins.</text>
</comment>
<feature type="transmembrane region" description="Helical" evidence="7">
    <location>
        <begin position="392"/>
        <end position="413"/>
    </location>
</feature>
<evidence type="ECO:0000256" key="6">
    <source>
        <dbReference type="ARBA" id="ARBA00023136"/>
    </source>
</evidence>
<evidence type="ECO:0000256" key="4">
    <source>
        <dbReference type="ARBA" id="ARBA00022692"/>
    </source>
</evidence>
<dbReference type="NCBIfam" id="TIGR00786">
    <property type="entry name" value="dctM"/>
    <property type="match status" value="1"/>
</dbReference>
<dbReference type="Pfam" id="PF06808">
    <property type="entry name" value="DctM"/>
    <property type="match status" value="1"/>
</dbReference>
<dbReference type="PANTHER" id="PTHR33362">
    <property type="entry name" value="SIALIC ACID TRAP TRANSPORTER PERMEASE PROTEIN SIAT-RELATED"/>
    <property type="match status" value="1"/>
</dbReference>
<feature type="transmembrane region" description="Helical" evidence="7">
    <location>
        <begin position="215"/>
        <end position="234"/>
    </location>
</feature>
<feature type="domain" description="TRAP C4-dicarboxylate transport system permease DctM subunit" evidence="8">
    <location>
        <begin position="7"/>
        <end position="416"/>
    </location>
</feature>
<accession>A0ABU9YHU3</accession>
<reference evidence="9 10" key="1">
    <citation type="submission" date="2024-03" db="EMBL/GenBank/DDBJ databases">
        <title>High-quality draft genome sequencing of Tistrella sp. BH-R2-4.</title>
        <authorList>
            <person name="Dong C."/>
        </authorList>
    </citation>
    <scope>NUCLEOTIDE SEQUENCE [LARGE SCALE GENOMIC DNA]</scope>
    <source>
        <strain evidence="9 10">BH-R2-4</strain>
    </source>
</reference>
<evidence type="ECO:0000313" key="10">
    <source>
        <dbReference type="Proteomes" id="UP001413721"/>
    </source>
</evidence>
<evidence type="ECO:0000256" key="2">
    <source>
        <dbReference type="ARBA" id="ARBA00022475"/>
    </source>
</evidence>
<dbReference type="InterPro" id="IPR010656">
    <property type="entry name" value="DctM"/>
</dbReference>
<sequence>MTIFLSILAGLLIAGLPVAAVILLCALAISGQSPLPVVRALGNLTWSTSTSFLLVSVPLYVMLGQILLESGVAGRMYEAIRKWLHWLPGGVMHANIGASALFAATSGSSTATAATIGIVALPQMEKHNYHERTFLGTLAAGGTLGILIPPSLALILYGALTNTSIPKLYAAALVPAALLVAMFMVLTVLSSLIFRSKEGDGGVHSLGELVRCVPDLLPPILIFAIIVGTIYSGVATATESAAFGVLAAFLIALARGRVSARMLGRVFEGTMVTTSMIMLIVIASFFLNWTMNAVGLAREINGLIEQLDVDPVTLMGFIVLFYLVLGLFMESISITVMTLPIIAPIVVSAGFDPIWFGVVFVILLECALITPPVGMNLFVVQGLRAKGTVLDVAVGALPFVLVMIALIGVLILFPQIALYLPSLA</sequence>
<feature type="transmembrane region" description="Helical" evidence="7">
    <location>
        <begin position="270"/>
        <end position="291"/>
    </location>
</feature>
<keyword evidence="7" id="KW-0813">Transport</keyword>
<name>A0ABU9YHU3_9PROT</name>
<evidence type="ECO:0000256" key="5">
    <source>
        <dbReference type="ARBA" id="ARBA00022989"/>
    </source>
</evidence>
<keyword evidence="2" id="KW-1003">Cell membrane</keyword>
<keyword evidence="10" id="KW-1185">Reference proteome</keyword>
<dbReference type="PIRSF" id="PIRSF006066">
    <property type="entry name" value="HI0050"/>
    <property type="match status" value="1"/>
</dbReference>
<keyword evidence="5 7" id="KW-1133">Transmembrane helix</keyword>
<evidence type="ECO:0000256" key="1">
    <source>
        <dbReference type="ARBA" id="ARBA00004429"/>
    </source>
</evidence>
<comment type="subcellular location">
    <subcellularLocation>
        <location evidence="1 7">Cell inner membrane</location>
        <topology evidence="1 7">Multi-pass membrane protein</topology>
    </subcellularLocation>
</comment>
<comment type="similarity">
    <text evidence="7">Belongs to the TRAP transporter large permease family.</text>
</comment>
<evidence type="ECO:0000256" key="3">
    <source>
        <dbReference type="ARBA" id="ARBA00022519"/>
    </source>
</evidence>
<gene>
    <name evidence="9" type="ORF">WG926_08605</name>
</gene>
<dbReference type="RefSeq" id="WP_345934672.1">
    <property type="nucleotide sequence ID" value="NZ_JBBKTV010000008.1"/>
</dbReference>
<organism evidence="9 10">
    <name type="scientific">Tistrella arctica</name>
    <dbReference type="NCBI Taxonomy" id="3133430"/>
    <lineage>
        <taxon>Bacteria</taxon>
        <taxon>Pseudomonadati</taxon>
        <taxon>Pseudomonadota</taxon>
        <taxon>Alphaproteobacteria</taxon>
        <taxon>Geminicoccales</taxon>
        <taxon>Geminicoccaceae</taxon>
        <taxon>Tistrella</taxon>
    </lineage>
</organism>
<feature type="transmembrane region" description="Helical" evidence="7">
    <location>
        <begin position="357"/>
        <end position="380"/>
    </location>
</feature>
<feature type="transmembrane region" description="Helical" evidence="7">
    <location>
        <begin position="52"/>
        <end position="72"/>
    </location>
</feature>
<evidence type="ECO:0000259" key="8">
    <source>
        <dbReference type="Pfam" id="PF06808"/>
    </source>
</evidence>
<keyword evidence="3 7" id="KW-0997">Cell inner membrane</keyword>
<protein>
    <recommendedName>
        <fullName evidence="7">TRAP transporter large permease protein</fullName>
    </recommendedName>
</protein>
<feature type="transmembrane region" description="Helical" evidence="7">
    <location>
        <begin position="240"/>
        <end position="258"/>
    </location>
</feature>
<keyword evidence="6 7" id="KW-0472">Membrane</keyword>
<evidence type="ECO:0000313" key="9">
    <source>
        <dbReference type="EMBL" id="MEN2988359.1"/>
    </source>
</evidence>
<dbReference type="PANTHER" id="PTHR33362:SF5">
    <property type="entry name" value="C4-DICARBOXYLATE TRAP TRANSPORTER LARGE PERMEASE PROTEIN DCTM"/>
    <property type="match status" value="1"/>
</dbReference>
<dbReference type="Proteomes" id="UP001413721">
    <property type="component" value="Unassembled WGS sequence"/>
</dbReference>